<dbReference type="RefSeq" id="WP_136843696.1">
    <property type="nucleotide sequence ID" value="NZ_SWBR01000005.1"/>
</dbReference>
<evidence type="ECO:0000313" key="2">
    <source>
        <dbReference type="Proteomes" id="UP000309488"/>
    </source>
</evidence>
<comment type="caution">
    <text evidence="1">The sequence shown here is derived from an EMBL/GenBank/DDBJ whole genome shotgun (WGS) entry which is preliminary data.</text>
</comment>
<sequence>MKRILTIALFVLVVFGCEKPIRGVDINADVSFLFLNSKGEDLLNTNTAGALTEENVDIYVLRNGSKIRLYQGNLDAAKFFKIRTENGKSRFQMYFDISTENFSGNKITQFIRYKDGTEDEIVGEFNSDRKRNTLLQQIWINGTAKSRIETGNSGQNPLVIVK</sequence>
<proteinExistence type="predicted"/>
<evidence type="ECO:0008006" key="3">
    <source>
        <dbReference type="Google" id="ProtNLM"/>
    </source>
</evidence>
<dbReference type="EMBL" id="SWBR01000005">
    <property type="protein sequence ID" value="TKC05600.1"/>
    <property type="molecule type" value="Genomic_DNA"/>
</dbReference>
<dbReference type="Proteomes" id="UP000309488">
    <property type="component" value="Unassembled WGS sequence"/>
</dbReference>
<organism evidence="1 2">
    <name type="scientific">Pedobacter polaris</name>
    <dbReference type="NCBI Taxonomy" id="2571273"/>
    <lineage>
        <taxon>Bacteria</taxon>
        <taxon>Pseudomonadati</taxon>
        <taxon>Bacteroidota</taxon>
        <taxon>Sphingobacteriia</taxon>
        <taxon>Sphingobacteriales</taxon>
        <taxon>Sphingobacteriaceae</taxon>
        <taxon>Pedobacter</taxon>
    </lineage>
</organism>
<keyword evidence="2" id="KW-1185">Reference proteome</keyword>
<dbReference type="OrthoDB" id="761631at2"/>
<dbReference type="PROSITE" id="PS51257">
    <property type="entry name" value="PROKAR_LIPOPROTEIN"/>
    <property type="match status" value="1"/>
</dbReference>
<name>A0A4U1CI13_9SPHI</name>
<reference evidence="1 2" key="1">
    <citation type="submission" date="2019-04" db="EMBL/GenBank/DDBJ databases">
        <title>Pedobacter sp. RP-3-22 sp. nov., isolated from Arctic soil.</title>
        <authorList>
            <person name="Dahal R.H."/>
            <person name="Kim D.-U."/>
        </authorList>
    </citation>
    <scope>NUCLEOTIDE SEQUENCE [LARGE SCALE GENOMIC DNA]</scope>
    <source>
        <strain evidence="1 2">RP-3-22</strain>
    </source>
</reference>
<protein>
    <recommendedName>
        <fullName evidence="3">Lipoprotein</fullName>
    </recommendedName>
</protein>
<gene>
    <name evidence="1" type="ORF">FA048_17935</name>
</gene>
<dbReference type="AlphaFoldDB" id="A0A4U1CI13"/>
<accession>A0A4U1CI13</accession>
<evidence type="ECO:0000313" key="1">
    <source>
        <dbReference type="EMBL" id="TKC05600.1"/>
    </source>
</evidence>